<keyword evidence="1" id="KW-0812">Transmembrane</keyword>
<sequence length="50" mass="5560">LRTLNYLVYALLLTLASYIIISLGLLETSITSLTLSLISFITFALKLELL</sequence>
<evidence type="ECO:0000313" key="2">
    <source>
        <dbReference type="EMBL" id="KAF1828053.1"/>
    </source>
</evidence>
<name>A0A6A5K3S6_9PLEO</name>
<evidence type="ECO:0000256" key="1">
    <source>
        <dbReference type="SAM" id="Phobius"/>
    </source>
</evidence>
<dbReference type="EMBL" id="ML975732">
    <property type="protein sequence ID" value="KAF1828053.1"/>
    <property type="molecule type" value="Genomic_DNA"/>
</dbReference>
<dbReference type="AlphaFoldDB" id="A0A6A5K3S6"/>
<evidence type="ECO:0000313" key="3">
    <source>
        <dbReference type="Proteomes" id="UP000800040"/>
    </source>
</evidence>
<feature type="non-terminal residue" evidence="2">
    <location>
        <position position="1"/>
    </location>
</feature>
<keyword evidence="1" id="KW-1133">Transmembrane helix</keyword>
<keyword evidence="1" id="KW-0472">Membrane</keyword>
<gene>
    <name evidence="2" type="ORF">BDW02DRAFT_619863</name>
</gene>
<keyword evidence="3" id="KW-1185">Reference proteome</keyword>
<accession>A0A6A5K3S6</accession>
<feature type="transmembrane region" description="Helical" evidence="1">
    <location>
        <begin position="6"/>
        <end position="26"/>
    </location>
</feature>
<protein>
    <submittedName>
        <fullName evidence="2">Uncharacterized protein</fullName>
    </submittedName>
</protein>
<proteinExistence type="predicted"/>
<reference evidence="2" key="1">
    <citation type="submission" date="2020-01" db="EMBL/GenBank/DDBJ databases">
        <authorList>
            <consortium name="DOE Joint Genome Institute"/>
            <person name="Haridas S."/>
            <person name="Albert R."/>
            <person name="Binder M."/>
            <person name="Bloem J."/>
            <person name="Labutti K."/>
            <person name="Salamov A."/>
            <person name="Andreopoulos B."/>
            <person name="Baker S.E."/>
            <person name="Barry K."/>
            <person name="Bills G."/>
            <person name="Bluhm B.H."/>
            <person name="Cannon C."/>
            <person name="Castanera R."/>
            <person name="Culley D.E."/>
            <person name="Daum C."/>
            <person name="Ezra D."/>
            <person name="Gonzalez J.B."/>
            <person name="Henrissat B."/>
            <person name="Kuo A."/>
            <person name="Liang C."/>
            <person name="Lipzen A."/>
            <person name="Lutzoni F."/>
            <person name="Magnuson J."/>
            <person name="Mondo S."/>
            <person name="Nolan M."/>
            <person name="Ohm R."/>
            <person name="Pangilinan J."/>
            <person name="Park H.-J."/>
            <person name="Ramirez L."/>
            <person name="Alfaro M."/>
            <person name="Sun H."/>
            <person name="Tritt A."/>
            <person name="Yoshinaga Y."/>
            <person name="Zwiers L.-H."/>
            <person name="Turgeon B.G."/>
            <person name="Goodwin S.B."/>
            <person name="Spatafora J.W."/>
            <person name="Crous P.W."/>
            <person name="Grigoriev I.V."/>
        </authorList>
    </citation>
    <scope>NUCLEOTIDE SEQUENCE</scope>
    <source>
        <strain evidence="2">P77</strain>
    </source>
</reference>
<organism evidence="2 3">
    <name type="scientific">Decorospora gaudefroyi</name>
    <dbReference type="NCBI Taxonomy" id="184978"/>
    <lineage>
        <taxon>Eukaryota</taxon>
        <taxon>Fungi</taxon>
        <taxon>Dikarya</taxon>
        <taxon>Ascomycota</taxon>
        <taxon>Pezizomycotina</taxon>
        <taxon>Dothideomycetes</taxon>
        <taxon>Pleosporomycetidae</taxon>
        <taxon>Pleosporales</taxon>
        <taxon>Pleosporineae</taxon>
        <taxon>Pleosporaceae</taxon>
        <taxon>Decorospora</taxon>
    </lineage>
</organism>
<dbReference type="Proteomes" id="UP000800040">
    <property type="component" value="Unassembled WGS sequence"/>
</dbReference>